<comment type="caution">
    <text evidence="1">The sequence shown here is derived from an EMBL/GenBank/DDBJ whole genome shotgun (WGS) entry which is preliminary data.</text>
</comment>
<name>A0AAV9IWR5_CYACA</name>
<evidence type="ECO:0000313" key="1">
    <source>
        <dbReference type="EMBL" id="KAK4536535.1"/>
    </source>
</evidence>
<proteinExistence type="predicted"/>
<dbReference type="Proteomes" id="UP001301350">
    <property type="component" value="Unassembled WGS sequence"/>
</dbReference>
<dbReference type="AlphaFoldDB" id="A0AAV9IWR5"/>
<keyword evidence="2" id="KW-1185">Reference proteome</keyword>
<protein>
    <recommendedName>
        <fullName evidence="3">Nuclear pore protein</fullName>
    </recommendedName>
</protein>
<evidence type="ECO:0008006" key="3">
    <source>
        <dbReference type="Google" id="ProtNLM"/>
    </source>
</evidence>
<accession>A0AAV9IWR5</accession>
<dbReference type="EMBL" id="JANCYW010000008">
    <property type="protein sequence ID" value="KAK4536535.1"/>
    <property type="molecule type" value="Genomic_DNA"/>
</dbReference>
<sequence>MQAGARAVAAGACRLPRARSAAFREALQQAAALPELHEGSTAALQRAEQVADALPSSSLLPAAIHAAVAEQRSWLGEPHLTASGGNYARARTTLGQQTGADGRRDWAACVNAEAAQRTGLRWSGVSADAGVQMDADVERGGSDLAEVEALGLKWHALLLSVRRHLDADAAPVPWTDMRQRAQRLLESLSVGEESFEALRGRALLTLGAALRVPDYLQAALVRYDSRSPSDARADAFAQVTALCENAGVVLWPEGQRPAPSAADANQSESLLTRALELAKQPPYADSFLSLMPLYHLAIFFDRARNDPITAEGLFRACLDRASADTLAAPLDADVPAFSPAERQCLQRNAMLAYASLLQRVEWNGRRRTADAEAVHQQMRRQCLPPIADQRPVITPTWQIWHAHACRRLGDVTW</sequence>
<gene>
    <name evidence="1" type="ORF">CDCA_CDCA08G2560</name>
</gene>
<organism evidence="1 2">
    <name type="scientific">Cyanidium caldarium</name>
    <name type="common">Red alga</name>
    <dbReference type="NCBI Taxonomy" id="2771"/>
    <lineage>
        <taxon>Eukaryota</taxon>
        <taxon>Rhodophyta</taxon>
        <taxon>Bangiophyceae</taxon>
        <taxon>Cyanidiales</taxon>
        <taxon>Cyanidiaceae</taxon>
        <taxon>Cyanidium</taxon>
    </lineage>
</organism>
<reference evidence="1 2" key="1">
    <citation type="submission" date="2022-07" db="EMBL/GenBank/DDBJ databases">
        <title>Genome-wide signatures of adaptation to extreme environments.</title>
        <authorList>
            <person name="Cho C.H."/>
            <person name="Yoon H.S."/>
        </authorList>
    </citation>
    <scope>NUCLEOTIDE SEQUENCE [LARGE SCALE GENOMIC DNA]</scope>
    <source>
        <strain evidence="1 2">DBV 063 E5</strain>
    </source>
</reference>
<evidence type="ECO:0000313" key="2">
    <source>
        <dbReference type="Proteomes" id="UP001301350"/>
    </source>
</evidence>